<dbReference type="EMBL" id="JAADZA010000042">
    <property type="protein sequence ID" value="NEV14378.1"/>
    <property type="molecule type" value="Genomic_DNA"/>
</dbReference>
<dbReference type="GeneID" id="32530455"/>
<proteinExistence type="predicted"/>
<dbReference type="Proteomes" id="UP000471190">
    <property type="component" value="Unassembled WGS sequence"/>
</dbReference>
<sequence>MSGYSWLQGRLDGARLTRTGCASLATRNGASKFSSPTGTEPETPHREAGPTGQIGKPTTDIEPAAGFFGAIRNRNMFGVKIPFFVEIEMSFETDWNRRR</sequence>
<dbReference type="EMBL" id="JACHBF010000022">
    <property type="protein sequence ID" value="MBB6494930.1"/>
    <property type="molecule type" value="Genomic_DNA"/>
</dbReference>
<comment type="caution">
    <text evidence="3">The sequence shown here is derived from an EMBL/GenBank/DDBJ whole genome shotgun (WGS) entry which is preliminary data.</text>
</comment>
<gene>
    <name evidence="2" type="ORF">GGD45_005381</name>
    <name evidence="3" type="ORF">GXW80_25665</name>
</gene>
<protein>
    <submittedName>
        <fullName evidence="3">Uncharacterized protein</fullName>
    </submittedName>
</protein>
<geneLocation type="plasmid" evidence="3">
    <name>pA12b</name>
</geneLocation>
<evidence type="ECO:0000313" key="4">
    <source>
        <dbReference type="Proteomes" id="UP000471190"/>
    </source>
</evidence>
<evidence type="ECO:0000313" key="5">
    <source>
        <dbReference type="Proteomes" id="UP000526625"/>
    </source>
</evidence>
<organism evidence="3 4">
    <name type="scientific">Rhizobium tropici</name>
    <dbReference type="NCBI Taxonomy" id="398"/>
    <lineage>
        <taxon>Bacteria</taxon>
        <taxon>Pseudomonadati</taxon>
        <taxon>Pseudomonadota</taxon>
        <taxon>Alphaproteobacteria</taxon>
        <taxon>Hyphomicrobiales</taxon>
        <taxon>Rhizobiaceae</taxon>
        <taxon>Rhizobium/Agrobacterium group</taxon>
        <taxon>Rhizobium</taxon>
    </lineage>
</organism>
<evidence type="ECO:0000256" key="1">
    <source>
        <dbReference type="SAM" id="MobiDB-lite"/>
    </source>
</evidence>
<accession>A0A6P1CB77</accession>
<reference evidence="3 4" key="1">
    <citation type="submission" date="2020-02" db="EMBL/GenBank/DDBJ databases">
        <title>Draft genome sequence of Rhizobium tropici.</title>
        <authorList>
            <person name="Khayi S."/>
            <person name="Jemo M."/>
        </authorList>
    </citation>
    <scope>NUCLEOTIDE SEQUENCE [LARGE SCALE GENOMIC DNA]</scope>
    <source>
        <strain evidence="3 4">A12</strain>
        <plasmid evidence="3">pA12b</plasmid>
    </source>
</reference>
<feature type="region of interest" description="Disordered" evidence="1">
    <location>
        <begin position="25"/>
        <end position="61"/>
    </location>
</feature>
<name>A0A6P1CB77_RHITR</name>
<dbReference type="Proteomes" id="UP000526625">
    <property type="component" value="Unassembled WGS sequence"/>
</dbReference>
<keyword evidence="3" id="KW-0614">Plasmid</keyword>
<reference evidence="2 5" key="2">
    <citation type="submission" date="2020-08" db="EMBL/GenBank/DDBJ databases">
        <title>Genomic Encyclopedia of Type Strains, Phase IV (KMG-V): Genome sequencing to study the core and pangenomes of soil and plant-associated prokaryotes.</title>
        <authorList>
            <person name="Whitman W."/>
        </authorList>
    </citation>
    <scope>NUCLEOTIDE SEQUENCE [LARGE SCALE GENOMIC DNA]</scope>
    <source>
        <strain evidence="2 5">SEMIA 4059</strain>
    </source>
</reference>
<dbReference type="RefSeq" id="WP_004119811.1">
    <property type="nucleotide sequence ID" value="NZ_JAADZA010000042.1"/>
</dbReference>
<keyword evidence="5" id="KW-1185">Reference proteome</keyword>
<dbReference type="AlphaFoldDB" id="A0A6P1CB77"/>
<feature type="compositionally biased region" description="Polar residues" evidence="1">
    <location>
        <begin position="25"/>
        <end position="40"/>
    </location>
</feature>
<evidence type="ECO:0000313" key="2">
    <source>
        <dbReference type="EMBL" id="MBB6494930.1"/>
    </source>
</evidence>
<evidence type="ECO:0000313" key="3">
    <source>
        <dbReference type="EMBL" id="NEV14378.1"/>
    </source>
</evidence>